<feature type="transmembrane region" description="Helical" evidence="1">
    <location>
        <begin position="82"/>
        <end position="99"/>
    </location>
</feature>
<dbReference type="Pfam" id="PF14256">
    <property type="entry name" value="YwiC"/>
    <property type="match status" value="1"/>
</dbReference>
<feature type="transmembrane region" description="Helical" evidence="1">
    <location>
        <begin position="105"/>
        <end position="122"/>
    </location>
</feature>
<evidence type="ECO:0000256" key="1">
    <source>
        <dbReference type="SAM" id="Phobius"/>
    </source>
</evidence>
<feature type="transmembrane region" description="Helical" evidence="1">
    <location>
        <begin position="233"/>
        <end position="252"/>
    </location>
</feature>
<feature type="transmembrane region" description="Helical" evidence="1">
    <location>
        <begin position="196"/>
        <end position="221"/>
    </location>
</feature>
<reference evidence="2 3" key="1">
    <citation type="submission" date="2020-08" db="EMBL/GenBank/DDBJ databases">
        <title>Sequencing the genomes of 1000 actinobacteria strains.</title>
        <authorList>
            <person name="Klenk H.-P."/>
        </authorList>
    </citation>
    <scope>NUCLEOTIDE SEQUENCE [LARGE SCALE GENOMIC DNA]</scope>
    <source>
        <strain evidence="2 3">DSM 45886</strain>
    </source>
</reference>
<dbReference type="EMBL" id="JACHJW010000001">
    <property type="protein sequence ID" value="MBB4961913.1"/>
    <property type="molecule type" value="Genomic_DNA"/>
</dbReference>
<accession>A0A7W7SW11</accession>
<organism evidence="2 3">
    <name type="scientific">Micromonospora polyrhachis</name>
    <dbReference type="NCBI Taxonomy" id="1282883"/>
    <lineage>
        <taxon>Bacteria</taxon>
        <taxon>Bacillati</taxon>
        <taxon>Actinomycetota</taxon>
        <taxon>Actinomycetes</taxon>
        <taxon>Micromonosporales</taxon>
        <taxon>Micromonosporaceae</taxon>
        <taxon>Micromonospora</taxon>
    </lineage>
</organism>
<comment type="caution">
    <text evidence="2">The sequence shown here is derived from an EMBL/GenBank/DDBJ whole genome shotgun (WGS) entry which is preliminary data.</text>
</comment>
<feature type="transmembrane region" description="Helical" evidence="1">
    <location>
        <begin position="157"/>
        <end position="175"/>
    </location>
</feature>
<sequence length="253" mass="28027">MTTGSVARARPAARRRTVRQFVPPQHGAWAMLVVPWLVGVLAAGFRWAHLPLFGAWLSGYLLSYYALQAVKTRRPRRFRAQLLAYGPPTILFGGLVVALYPTLLWYAPAYAVLLAVNVGYAWRRRERAVVNDLASVLQSCLMVFVAATVAGVPVTRLGMAFLAVLAYFAGTVLYVKTMIRERGSTTYRVVSVLFHLLALGLSVWWGWPLTVLFGLLLLRAWLLPQRRATPKQVGILEIVNSLLLIVALALTLG</sequence>
<evidence type="ECO:0000313" key="3">
    <source>
        <dbReference type="Proteomes" id="UP000578819"/>
    </source>
</evidence>
<evidence type="ECO:0000313" key="2">
    <source>
        <dbReference type="EMBL" id="MBB4961913.1"/>
    </source>
</evidence>
<dbReference type="RefSeq" id="WP_184537768.1">
    <property type="nucleotide sequence ID" value="NZ_JACHJW010000001.1"/>
</dbReference>
<feature type="transmembrane region" description="Helical" evidence="1">
    <location>
        <begin position="28"/>
        <end position="47"/>
    </location>
</feature>
<dbReference type="Proteomes" id="UP000578819">
    <property type="component" value="Unassembled WGS sequence"/>
</dbReference>
<keyword evidence="1" id="KW-0472">Membrane</keyword>
<dbReference type="InterPro" id="IPR025576">
    <property type="entry name" value="YwiC"/>
</dbReference>
<name>A0A7W7SW11_9ACTN</name>
<protein>
    <submittedName>
        <fullName evidence="2">ABC-type multidrug transport system fused ATPase/permease subunit</fullName>
    </submittedName>
</protein>
<feature type="transmembrane region" description="Helical" evidence="1">
    <location>
        <begin position="129"/>
        <end position="151"/>
    </location>
</feature>
<gene>
    <name evidence="2" type="ORF">FHR38_005646</name>
</gene>
<feature type="transmembrane region" description="Helical" evidence="1">
    <location>
        <begin position="53"/>
        <end position="70"/>
    </location>
</feature>
<proteinExistence type="predicted"/>
<keyword evidence="1" id="KW-1133">Transmembrane helix</keyword>
<keyword evidence="1" id="KW-0812">Transmembrane</keyword>
<dbReference type="AlphaFoldDB" id="A0A7W7SW11"/>
<keyword evidence="3" id="KW-1185">Reference proteome</keyword>